<evidence type="ECO:0000256" key="1">
    <source>
        <dbReference type="SAM" id="Coils"/>
    </source>
</evidence>
<comment type="caution">
    <text evidence="2">The sequence shown here is derived from an EMBL/GenBank/DDBJ whole genome shotgun (WGS) entry which is preliminary data.</text>
</comment>
<gene>
    <name evidence="2" type="ORF">POCTA_138.1.T0350094</name>
</gene>
<dbReference type="Proteomes" id="UP000683925">
    <property type="component" value="Unassembled WGS sequence"/>
</dbReference>
<sequence length="376" mass="45841">MEEKIEQQKYLIIKAKLTIDKLRADLAERIQQLQNEKKRMKIQNKLSINIWEMKRRLYVKELEEIEWICNKNNGIEWIRESEFNQQLNSQMHEHIKLLDYSNSKDDILVVSQQYDQRMKILHQECYQIDKKKQEILTLLFDLQNEFDKYKQEIILNINELVNQSEEIRETILTLVDQSTDCEAKIKLLFLQLLKSCSPQLHSLKQHLITLNQTIYELIQQQQEQNNLIEQQAKEQKQRLLEIEEERKMERKKSMFYIIQKQKSRILKMVDKNNLDQLTKELREKNIKIDLLCQENQKNAKFQYIKILCYTFLHRNIQQLYLIIQLQLFYNLQKLNMQQFNRHGKGILSLFRIEFSHENGNQELFIFLQQQKKIFDF</sequence>
<keyword evidence="3" id="KW-1185">Reference proteome</keyword>
<evidence type="ECO:0000313" key="3">
    <source>
        <dbReference type="Proteomes" id="UP000683925"/>
    </source>
</evidence>
<dbReference type="EMBL" id="CAJJDP010000035">
    <property type="protein sequence ID" value="CAD8158253.1"/>
    <property type="molecule type" value="Genomic_DNA"/>
</dbReference>
<dbReference type="AlphaFoldDB" id="A0A8S1U2L2"/>
<evidence type="ECO:0000313" key="2">
    <source>
        <dbReference type="EMBL" id="CAD8158253.1"/>
    </source>
</evidence>
<keyword evidence="1" id="KW-0175">Coiled coil</keyword>
<feature type="coiled-coil region" evidence="1">
    <location>
        <begin position="218"/>
        <end position="294"/>
    </location>
</feature>
<name>A0A8S1U2L2_PAROT</name>
<dbReference type="OrthoDB" id="303413at2759"/>
<accession>A0A8S1U2L2</accession>
<proteinExistence type="predicted"/>
<protein>
    <submittedName>
        <fullName evidence="2">Uncharacterized protein</fullName>
    </submittedName>
</protein>
<organism evidence="2 3">
    <name type="scientific">Paramecium octaurelia</name>
    <dbReference type="NCBI Taxonomy" id="43137"/>
    <lineage>
        <taxon>Eukaryota</taxon>
        <taxon>Sar</taxon>
        <taxon>Alveolata</taxon>
        <taxon>Ciliophora</taxon>
        <taxon>Intramacronucleata</taxon>
        <taxon>Oligohymenophorea</taxon>
        <taxon>Peniculida</taxon>
        <taxon>Parameciidae</taxon>
        <taxon>Paramecium</taxon>
    </lineage>
</organism>
<feature type="coiled-coil region" evidence="1">
    <location>
        <begin position="16"/>
        <end position="43"/>
    </location>
</feature>
<reference evidence="2" key="1">
    <citation type="submission" date="2021-01" db="EMBL/GenBank/DDBJ databases">
        <authorList>
            <consortium name="Genoscope - CEA"/>
            <person name="William W."/>
        </authorList>
    </citation>
    <scope>NUCLEOTIDE SEQUENCE</scope>
</reference>